<proteinExistence type="predicted"/>
<sequence length="100" mass="11230">MFGLNDMYREREKLYMRCKRQQAKAGADRTLAKKQALEAISSTKGLLVSFALGLTTQCEAAHQSRRTLLKGIQTEVLGVISQYVAARFNPEPEQPQAKED</sequence>
<dbReference type="AlphaFoldDB" id="A0A4R6WYY5"/>
<evidence type="ECO:0000313" key="2">
    <source>
        <dbReference type="Proteomes" id="UP000295729"/>
    </source>
</evidence>
<dbReference type="Proteomes" id="UP000295729">
    <property type="component" value="Unassembled WGS sequence"/>
</dbReference>
<name>A0A4R6WYY5_9GAMM</name>
<gene>
    <name evidence="1" type="ORF">C8D85_3327</name>
</gene>
<dbReference type="EMBL" id="SNZA01000006">
    <property type="protein sequence ID" value="TDR06395.1"/>
    <property type="molecule type" value="Genomic_DNA"/>
</dbReference>
<accession>A0A4R6WYY5</accession>
<dbReference type="RefSeq" id="WP_133564839.1">
    <property type="nucleotide sequence ID" value="NZ_SNZA01000006.1"/>
</dbReference>
<keyword evidence="2" id="KW-1185">Reference proteome</keyword>
<dbReference type="OrthoDB" id="6106580at2"/>
<evidence type="ECO:0000313" key="1">
    <source>
        <dbReference type="EMBL" id="TDR06395.1"/>
    </source>
</evidence>
<protein>
    <submittedName>
        <fullName evidence="1">Uncharacterized protein</fullName>
    </submittedName>
</protein>
<organism evidence="1 2">
    <name type="scientific">Marinomonas communis</name>
    <dbReference type="NCBI Taxonomy" id="28254"/>
    <lineage>
        <taxon>Bacteria</taxon>
        <taxon>Pseudomonadati</taxon>
        <taxon>Pseudomonadota</taxon>
        <taxon>Gammaproteobacteria</taxon>
        <taxon>Oceanospirillales</taxon>
        <taxon>Oceanospirillaceae</taxon>
        <taxon>Marinomonas</taxon>
    </lineage>
</organism>
<reference evidence="1 2" key="1">
    <citation type="submission" date="2019-03" db="EMBL/GenBank/DDBJ databases">
        <title>Genomic Encyclopedia of Type Strains, Phase IV (KMG-IV): sequencing the most valuable type-strain genomes for metagenomic binning, comparative biology and taxonomic classification.</title>
        <authorList>
            <person name="Goeker M."/>
        </authorList>
    </citation>
    <scope>NUCLEOTIDE SEQUENCE [LARGE SCALE GENOMIC DNA]</scope>
    <source>
        <strain evidence="1 2">DSM 5604</strain>
    </source>
</reference>
<comment type="caution">
    <text evidence="1">The sequence shown here is derived from an EMBL/GenBank/DDBJ whole genome shotgun (WGS) entry which is preliminary data.</text>
</comment>